<dbReference type="Gene3D" id="3.40.50.10190">
    <property type="entry name" value="BRCT domain"/>
    <property type="match status" value="1"/>
</dbReference>
<dbReference type="InterPro" id="IPR001357">
    <property type="entry name" value="BRCT_dom"/>
</dbReference>
<proteinExistence type="predicted"/>
<evidence type="ECO:0000313" key="3">
    <source>
        <dbReference type="EMBL" id="KAK7250302.1"/>
    </source>
</evidence>
<dbReference type="EMBL" id="JBBJCI010000037">
    <property type="protein sequence ID" value="KAK7250302.1"/>
    <property type="molecule type" value="Genomic_DNA"/>
</dbReference>
<evidence type="ECO:0000313" key="4">
    <source>
        <dbReference type="Proteomes" id="UP001363151"/>
    </source>
</evidence>
<dbReference type="PROSITE" id="PS50172">
    <property type="entry name" value="BRCT"/>
    <property type="match status" value="1"/>
</dbReference>
<comment type="caution">
    <text evidence="3">The sequence shown here is derived from an EMBL/GenBank/DDBJ whole genome shotgun (WGS) entry which is preliminary data.</text>
</comment>
<sequence>MEGRSRDEQWLLDVVTRCGISAGRASDVALQGAQMLRRLNIKVPVGLFKKGECCRRAVALELASREAGGASLRRDALVTACSASSRQYEAVLRHAENALGLVGPASGARDRRRARRAGGGAADPAVAAREAGARPRAAARGAGNARGFAAREAVLARAARDEDAALRAETDDEEAPEAPAPAAVEEEVLDYAEAAAAVAGRRRDAATARRAAAAGGRRSSRLPKDKARVAFTCTDDDPVLESQARRAQQLSSAGLLVADSAADATVVVVGPRLQVKTSVAIAFARGVPIVTSDWLAHCASHGYEEPSAEFASKDAAFSRRYSVNLLDDGGRESLLRKYAVLVKPGYVLTDKPRYKVAAECAGAVWIAAAPRKPEGRALLIIDAACSFNDAHLHVQPKDFLLAILRNEDPAKRARHRIRSDEKRKQAS</sequence>
<keyword evidence="4" id="KW-1185">Reference proteome</keyword>
<dbReference type="CDD" id="cd17744">
    <property type="entry name" value="BRCT_MDC1_rpt1"/>
    <property type="match status" value="1"/>
</dbReference>
<feature type="region of interest" description="Disordered" evidence="1">
    <location>
        <begin position="162"/>
        <end position="183"/>
    </location>
</feature>
<name>A0ABR1GAG7_AURAN</name>
<dbReference type="SUPFAM" id="SSF52113">
    <property type="entry name" value="BRCT domain"/>
    <property type="match status" value="1"/>
</dbReference>
<feature type="domain" description="BRCT" evidence="2">
    <location>
        <begin position="253"/>
        <end position="312"/>
    </location>
</feature>
<evidence type="ECO:0000256" key="1">
    <source>
        <dbReference type="SAM" id="MobiDB-lite"/>
    </source>
</evidence>
<reference evidence="3 4" key="1">
    <citation type="submission" date="2024-03" db="EMBL/GenBank/DDBJ databases">
        <title>Aureococcus anophagefferens CCMP1851 and Kratosvirus quantuckense: Draft genome of a second virus-susceptible host strain in the model system.</title>
        <authorList>
            <person name="Chase E."/>
            <person name="Truchon A.R."/>
            <person name="Schepens W."/>
            <person name="Wilhelm S.W."/>
        </authorList>
    </citation>
    <scope>NUCLEOTIDE SEQUENCE [LARGE SCALE GENOMIC DNA]</scope>
    <source>
        <strain evidence="3 4">CCMP1851</strain>
    </source>
</reference>
<dbReference type="Proteomes" id="UP001363151">
    <property type="component" value="Unassembled WGS sequence"/>
</dbReference>
<feature type="compositionally biased region" description="Low complexity" evidence="1">
    <location>
        <begin position="122"/>
        <end position="143"/>
    </location>
</feature>
<protein>
    <submittedName>
        <fullName evidence="3">Wnt/PCP co-receptor</fullName>
    </submittedName>
</protein>
<organism evidence="3 4">
    <name type="scientific">Aureococcus anophagefferens</name>
    <name type="common">Harmful bloom alga</name>
    <dbReference type="NCBI Taxonomy" id="44056"/>
    <lineage>
        <taxon>Eukaryota</taxon>
        <taxon>Sar</taxon>
        <taxon>Stramenopiles</taxon>
        <taxon>Ochrophyta</taxon>
        <taxon>Pelagophyceae</taxon>
        <taxon>Pelagomonadales</taxon>
        <taxon>Pelagomonadaceae</taxon>
        <taxon>Aureococcus</taxon>
    </lineage>
</organism>
<feature type="region of interest" description="Disordered" evidence="1">
    <location>
        <begin position="103"/>
        <end position="143"/>
    </location>
</feature>
<gene>
    <name evidence="3" type="ORF">SO694_00007255</name>
</gene>
<dbReference type="InterPro" id="IPR036420">
    <property type="entry name" value="BRCT_dom_sf"/>
</dbReference>
<accession>A0ABR1GAG7</accession>
<evidence type="ECO:0000259" key="2">
    <source>
        <dbReference type="PROSITE" id="PS50172"/>
    </source>
</evidence>